<protein>
    <submittedName>
        <fullName evidence="1">Uncharacterized protein</fullName>
    </submittedName>
</protein>
<dbReference type="EMBL" id="ABFK02000020">
    <property type="protein sequence ID" value="EDS02666.1"/>
    <property type="molecule type" value="Genomic_DNA"/>
</dbReference>
<evidence type="ECO:0000313" key="2">
    <source>
        <dbReference type="Proteomes" id="UP000005819"/>
    </source>
</evidence>
<accession>B0MY77</accession>
<gene>
    <name evidence="1" type="ORF">ALIPUT_02196</name>
</gene>
<evidence type="ECO:0000313" key="1">
    <source>
        <dbReference type="EMBL" id="EDS02666.1"/>
    </source>
</evidence>
<organism evidence="1 2">
    <name type="scientific">Alistipes putredinis DSM 17216</name>
    <dbReference type="NCBI Taxonomy" id="445970"/>
    <lineage>
        <taxon>Bacteria</taxon>
        <taxon>Pseudomonadati</taxon>
        <taxon>Bacteroidota</taxon>
        <taxon>Bacteroidia</taxon>
        <taxon>Bacteroidales</taxon>
        <taxon>Rikenellaceae</taxon>
        <taxon>Alistipes</taxon>
    </lineage>
</organism>
<reference evidence="1" key="1">
    <citation type="submission" date="2007-10" db="EMBL/GenBank/DDBJ databases">
        <authorList>
            <person name="Fulton L."/>
            <person name="Clifton S."/>
            <person name="Fulton B."/>
            <person name="Xu J."/>
            <person name="Minx P."/>
            <person name="Pepin K.H."/>
            <person name="Johnson M."/>
            <person name="Thiruvilangam P."/>
            <person name="Bhonagiri V."/>
            <person name="Nash W.E."/>
            <person name="Mardis E.R."/>
            <person name="Wilson R.K."/>
        </authorList>
    </citation>
    <scope>NUCLEOTIDE SEQUENCE [LARGE SCALE GENOMIC DNA]</scope>
    <source>
        <strain evidence="1">DSM 17216</strain>
    </source>
</reference>
<dbReference type="Proteomes" id="UP000005819">
    <property type="component" value="Unassembled WGS sequence"/>
</dbReference>
<proteinExistence type="predicted"/>
<dbReference type="HOGENOM" id="CLU_3057807_0_0_10"/>
<comment type="caution">
    <text evidence="1">The sequence shown here is derived from an EMBL/GenBank/DDBJ whole genome shotgun (WGS) entry which is preliminary data.</text>
</comment>
<reference evidence="1" key="2">
    <citation type="submission" date="2013-09" db="EMBL/GenBank/DDBJ databases">
        <title>Draft genome sequence of Alistipes putredinis (DSM 17216).</title>
        <authorList>
            <person name="Sudarsanam P."/>
            <person name="Ley R."/>
            <person name="Guruge J."/>
            <person name="Turnbaugh P.J."/>
            <person name="Mahowald M."/>
            <person name="Liep D."/>
            <person name="Gordon J."/>
        </authorList>
    </citation>
    <scope>NUCLEOTIDE SEQUENCE</scope>
    <source>
        <strain evidence="1">DSM 17216</strain>
    </source>
</reference>
<dbReference type="AlphaFoldDB" id="B0MY77"/>
<name>B0MY77_9BACT</name>
<keyword evidence="2" id="KW-1185">Reference proteome</keyword>
<sequence>MFYLIANKIVFYLVINKEMFNFGSGGKLLPALFREFSELSEQGSTENPEINPL</sequence>